<gene>
    <name evidence="2" type="ORF">ASPZODRAFT_18215</name>
</gene>
<proteinExistence type="predicted"/>
<dbReference type="OrthoDB" id="4187771at2759"/>
<evidence type="ECO:0000313" key="3">
    <source>
        <dbReference type="Proteomes" id="UP000184188"/>
    </source>
</evidence>
<dbReference type="EMBL" id="KV878347">
    <property type="protein sequence ID" value="OJJ44640.1"/>
    <property type="molecule type" value="Genomic_DNA"/>
</dbReference>
<feature type="region of interest" description="Disordered" evidence="1">
    <location>
        <begin position="51"/>
        <end position="80"/>
    </location>
</feature>
<dbReference type="VEuPathDB" id="FungiDB:ASPZODRAFT_18215"/>
<dbReference type="Proteomes" id="UP000184188">
    <property type="component" value="Unassembled WGS sequence"/>
</dbReference>
<dbReference type="STRING" id="1073090.A0A1L9SBQ7"/>
<evidence type="ECO:0000256" key="1">
    <source>
        <dbReference type="SAM" id="MobiDB-lite"/>
    </source>
</evidence>
<protein>
    <submittedName>
        <fullName evidence="2">Uncharacterized protein</fullName>
    </submittedName>
</protein>
<dbReference type="GeneID" id="34613645"/>
<keyword evidence="3" id="KW-1185">Reference proteome</keyword>
<dbReference type="RefSeq" id="XP_022579150.1">
    <property type="nucleotide sequence ID" value="XM_022727181.1"/>
</dbReference>
<evidence type="ECO:0000313" key="2">
    <source>
        <dbReference type="EMBL" id="OJJ44640.1"/>
    </source>
</evidence>
<accession>A0A1L9SBQ7</accession>
<organism evidence="2 3">
    <name type="scientific">Penicilliopsis zonata CBS 506.65</name>
    <dbReference type="NCBI Taxonomy" id="1073090"/>
    <lineage>
        <taxon>Eukaryota</taxon>
        <taxon>Fungi</taxon>
        <taxon>Dikarya</taxon>
        <taxon>Ascomycota</taxon>
        <taxon>Pezizomycotina</taxon>
        <taxon>Eurotiomycetes</taxon>
        <taxon>Eurotiomycetidae</taxon>
        <taxon>Eurotiales</taxon>
        <taxon>Aspergillaceae</taxon>
        <taxon>Penicilliopsis</taxon>
    </lineage>
</organism>
<reference evidence="3" key="1">
    <citation type="journal article" date="2017" name="Genome Biol.">
        <title>Comparative genomics reveals high biological diversity and specific adaptations in the industrially and medically important fungal genus Aspergillus.</title>
        <authorList>
            <person name="de Vries R.P."/>
            <person name="Riley R."/>
            <person name="Wiebenga A."/>
            <person name="Aguilar-Osorio G."/>
            <person name="Amillis S."/>
            <person name="Uchima C.A."/>
            <person name="Anderluh G."/>
            <person name="Asadollahi M."/>
            <person name="Askin M."/>
            <person name="Barry K."/>
            <person name="Battaglia E."/>
            <person name="Bayram O."/>
            <person name="Benocci T."/>
            <person name="Braus-Stromeyer S.A."/>
            <person name="Caldana C."/>
            <person name="Canovas D."/>
            <person name="Cerqueira G.C."/>
            <person name="Chen F."/>
            <person name="Chen W."/>
            <person name="Choi C."/>
            <person name="Clum A."/>
            <person name="Dos Santos R.A."/>
            <person name="Damasio A.R."/>
            <person name="Diallinas G."/>
            <person name="Emri T."/>
            <person name="Fekete E."/>
            <person name="Flipphi M."/>
            <person name="Freyberg S."/>
            <person name="Gallo A."/>
            <person name="Gournas C."/>
            <person name="Habgood R."/>
            <person name="Hainaut M."/>
            <person name="Harispe M.L."/>
            <person name="Henrissat B."/>
            <person name="Hilden K.S."/>
            <person name="Hope R."/>
            <person name="Hossain A."/>
            <person name="Karabika E."/>
            <person name="Karaffa L."/>
            <person name="Karanyi Z."/>
            <person name="Krasevec N."/>
            <person name="Kuo A."/>
            <person name="Kusch H."/>
            <person name="LaButti K."/>
            <person name="Lagendijk E.L."/>
            <person name="Lapidus A."/>
            <person name="Levasseur A."/>
            <person name="Lindquist E."/>
            <person name="Lipzen A."/>
            <person name="Logrieco A.F."/>
            <person name="MacCabe A."/>
            <person name="Maekelae M.R."/>
            <person name="Malavazi I."/>
            <person name="Melin P."/>
            <person name="Meyer V."/>
            <person name="Mielnichuk N."/>
            <person name="Miskei M."/>
            <person name="Molnar A.P."/>
            <person name="Mule G."/>
            <person name="Ngan C.Y."/>
            <person name="Orejas M."/>
            <person name="Orosz E."/>
            <person name="Ouedraogo J.P."/>
            <person name="Overkamp K.M."/>
            <person name="Park H.-S."/>
            <person name="Perrone G."/>
            <person name="Piumi F."/>
            <person name="Punt P.J."/>
            <person name="Ram A.F."/>
            <person name="Ramon A."/>
            <person name="Rauscher S."/>
            <person name="Record E."/>
            <person name="Riano-Pachon D.M."/>
            <person name="Robert V."/>
            <person name="Roehrig J."/>
            <person name="Ruller R."/>
            <person name="Salamov A."/>
            <person name="Salih N.S."/>
            <person name="Samson R.A."/>
            <person name="Sandor E."/>
            <person name="Sanguinetti M."/>
            <person name="Schuetze T."/>
            <person name="Sepcic K."/>
            <person name="Shelest E."/>
            <person name="Sherlock G."/>
            <person name="Sophianopoulou V."/>
            <person name="Squina F.M."/>
            <person name="Sun H."/>
            <person name="Susca A."/>
            <person name="Todd R.B."/>
            <person name="Tsang A."/>
            <person name="Unkles S.E."/>
            <person name="van de Wiele N."/>
            <person name="van Rossen-Uffink D."/>
            <person name="Oliveira J.V."/>
            <person name="Vesth T.C."/>
            <person name="Visser J."/>
            <person name="Yu J.-H."/>
            <person name="Zhou M."/>
            <person name="Andersen M.R."/>
            <person name="Archer D.B."/>
            <person name="Baker S.E."/>
            <person name="Benoit I."/>
            <person name="Brakhage A.A."/>
            <person name="Braus G.H."/>
            <person name="Fischer R."/>
            <person name="Frisvad J.C."/>
            <person name="Goldman G.H."/>
            <person name="Houbraken J."/>
            <person name="Oakley B."/>
            <person name="Pocsi I."/>
            <person name="Scazzocchio C."/>
            <person name="Seiboth B."/>
            <person name="vanKuyk P.A."/>
            <person name="Wortman J."/>
            <person name="Dyer P.S."/>
            <person name="Grigoriev I.V."/>
        </authorList>
    </citation>
    <scope>NUCLEOTIDE SEQUENCE [LARGE SCALE GENOMIC DNA]</scope>
    <source>
        <strain evidence="3">CBS 506.65</strain>
    </source>
</reference>
<dbReference type="AlphaFoldDB" id="A0A1L9SBQ7"/>
<sequence length="144" mass="15026">MRHPTYKSLLARLAILTFLICMLVTAFSADFSLPRSSPPALFRRSLPGSLATAPKGAVGYYQPPPGPVNEDEDPVPLTRTHISPTHEAAHELRGVASATGEAESGNNPTKTQSVVEATSSGIASKKAVLGGGLGLTILLSSLHL</sequence>
<name>A0A1L9SBQ7_9EURO</name>